<keyword evidence="2" id="KW-0560">Oxidoreductase</keyword>
<evidence type="ECO:0000313" key="3">
    <source>
        <dbReference type="EMBL" id="SVC17242.1"/>
    </source>
</evidence>
<dbReference type="PRINTS" id="PR00080">
    <property type="entry name" value="SDRFAMILY"/>
</dbReference>
<dbReference type="EMBL" id="UINC01077268">
    <property type="protein sequence ID" value="SVC17242.1"/>
    <property type="molecule type" value="Genomic_DNA"/>
</dbReference>
<protein>
    <recommendedName>
        <fullName evidence="4">SDR family oxidoreductase</fullName>
    </recommendedName>
</protein>
<name>A0A382K164_9ZZZZ</name>
<dbReference type="CDD" id="cd05233">
    <property type="entry name" value="SDR_c"/>
    <property type="match status" value="1"/>
</dbReference>
<dbReference type="PRINTS" id="PR00081">
    <property type="entry name" value="GDHRDH"/>
</dbReference>
<dbReference type="PANTHER" id="PTHR24321">
    <property type="entry name" value="DEHYDROGENASES, SHORT CHAIN"/>
    <property type="match status" value="1"/>
</dbReference>
<feature type="non-terminal residue" evidence="3">
    <location>
        <position position="1"/>
    </location>
</feature>
<dbReference type="PANTHER" id="PTHR24321:SF8">
    <property type="entry name" value="ESTRADIOL 17-BETA-DEHYDROGENASE 8-RELATED"/>
    <property type="match status" value="1"/>
</dbReference>
<dbReference type="SUPFAM" id="SSF51735">
    <property type="entry name" value="NAD(P)-binding Rossmann-fold domains"/>
    <property type="match status" value="1"/>
</dbReference>
<dbReference type="InterPro" id="IPR002347">
    <property type="entry name" value="SDR_fam"/>
</dbReference>
<sequence length="233" mass="25275">TALRMSQEGAKMVVVDIVPDAGQETLATIKERGAEGIFIETDVTNFAQVERMVDTVKYNYGQINILHNNVGVGGSKAAHDTTEENWDRIINGCLKSVYLCCRTIIPLMLKNDGGNIVNTASVLGLVASPKQSAYCAAKGAMVLLTKQMAVDYSARGIRINCVCPSDISTPTHQRFFASREDPEAVRRSLMERHPINRFGKPEEVAEAVLWLASDSSSFVTGVALPVDGGLTAW</sequence>
<dbReference type="AlphaFoldDB" id="A0A382K164"/>
<dbReference type="Gene3D" id="3.40.50.720">
    <property type="entry name" value="NAD(P)-binding Rossmann-like Domain"/>
    <property type="match status" value="1"/>
</dbReference>
<evidence type="ECO:0008006" key="4">
    <source>
        <dbReference type="Google" id="ProtNLM"/>
    </source>
</evidence>
<comment type="similarity">
    <text evidence="1">Belongs to the short-chain dehydrogenases/reductases (SDR) family.</text>
</comment>
<reference evidence="3" key="1">
    <citation type="submission" date="2018-05" db="EMBL/GenBank/DDBJ databases">
        <authorList>
            <person name="Lanie J.A."/>
            <person name="Ng W.-L."/>
            <person name="Kazmierczak K.M."/>
            <person name="Andrzejewski T.M."/>
            <person name="Davidsen T.M."/>
            <person name="Wayne K.J."/>
            <person name="Tettelin H."/>
            <person name="Glass J.I."/>
            <person name="Rusch D."/>
            <person name="Podicherti R."/>
            <person name="Tsui H.-C.T."/>
            <person name="Winkler M.E."/>
        </authorList>
    </citation>
    <scope>NUCLEOTIDE SEQUENCE</scope>
</reference>
<dbReference type="InterPro" id="IPR036291">
    <property type="entry name" value="NAD(P)-bd_dom_sf"/>
</dbReference>
<dbReference type="PROSITE" id="PS00061">
    <property type="entry name" value="ADH_SHORT"/>
    <property type="match status" value="1"/>
</dbReference>
<dbReference type="FunFam" id="3.40.50.720:FF:000084">
    <property type="entry name" value="Short-chain dehydrogenase reductase"/>
    <property type="match status" value="1"/>
</dbReference>
<evidence type="ECO:0000256" key="2">
    <source>
        <dbReference type="ARBA" id="ARBA00023002"/>
    </source>
</evidence>
<proteinExistence type="inferred from homology"/>
<dbReference type="InterPro" id="IPR020904">
    <property type="entry name" value="Sc_DH/Rdtase_CS"/>
</dbReference>
<organism evidence="3">
    <name type="scientific">marine metagenome</name>
    <dbReference type="NCBI Taxonomy" id="408172"/>
    <lineage>
        <taxon>unclassified sequences</taxon>
        <taxon>metagenomes</taxon>
        <taxon>ecological metagenomes</taxon>
    </lineage>
</organism>
<evidence type="ECO:0000256" key="1">
    <source>
        <dbReference type="ARBA" id="ARBA00006484"/>
    </source>
</evidence>
<accession>A0A382K164</accession>
<dbReference type="GO" id="GO:0016491">
    <property type="term" value="F:oxidoreductase activity"/>
    <property type="evidence" value="ECO:0007669"/>
    <property type="project" value="UniProtKB-KW"/>
</dbReference>
<gene>
    <name evidence="3" type="ORF">METZ01_LOCUS270096</name>
</gene>
<dbReference type="Pfam" id="PF13561">
    <property type="entry name" value="adh_short_C2"/>
    <property type="match status" value="1"/>
</dbReference>